<dbReference type="PANTHER" id="PTHR46648:SF1">
    <property type="entry name" value="ADENOSINE 5'-MONOPHOSPHORAMIDASE HNT1"/>
    <property type="match status" value="1"/>
</dbReference>
<dbReference type="PANTHER" id="PTHR46648">
    <property type="entry name" value="HIT FAMILY PROTEIN 1"/>
    <property type="match status" value="1"/>
</dbReference>
<sequence length="138" mass="16292">MSDISKIDESLKSCLFCKLKSNKEAILHENEHCFVLVDRFPASECHLLVISKEHYVKLHESNEETLSECVKMLRFLAIKLNLKKYQVVNNNEHEQIVKHMHFHLCQADSTGNYSSTERREYSDEEYKQLVSEFKNKLK</sequence>
<evidence type="ECO:0000259" key="4">
    <source>
        <dbReference type="PROSITE" id="PS51084"/>
    </source>
</evidence>
<evidence type="ECO:0000313" key="5">
    <source>
        <dbReference type="EMBL" id="OQS54204.1"/>
    </source>
</evidence>
<name>A0A1W0E4N2_9MICR</name>
<dbReference type="GO" id="GO:0009117">
    <property type="term" value="P:nucleotide metabolic process"/>
    <property type="evidence" value="ECO:0007669"/>
    <property type="project" value="TreeGrafter"/>
</dbReference>
<dbReference type="Proteomes" id="UP000192758">
    <property type="component" value="Unassembled WGS sequence"/>
</dbReference>
<dbReference type="InterPro" id="IPR011146">
    <property type="entry name" value="HIT-like"/>
</dbReference>
<evidence type="ECO:0000256" key="1">
    <source>
        <dbReference type="PIRSR" id="PIRSR601310-1"/>
    </source>
</evidence>
<dbReference type="STRING" id="646526.A0A1W0E4N2"/>
<feature type="short sequence motif" description="Histidine triad motif" evidence="2 3">
    <location>
        <begin position="99"/>
        <end position="103"/>
    </location>
</feature>
<evidence type="ECO:0000256" key="2">
    <source>
        <dbReference type="PIRSR" id="PIRSR601310-3"/>
    </source>
</evidence>
<dbReference type="EMBL" id="MNPJ01000021">
    <property type="protein sequence ID" value="OQS54204.1"/>
    <property type="molecule type" value="Genomic_DNA"/>
</dbReference>
<dbReference type="GO" id="GO:0003824">
    <property type="term" value="F:catalytic activity"/>
    <property type="evidence" value="ECO:0007669"/>
    <property type="project" value="InterPro"/>
</dbReference>
<dbReference type="Gene3D" id="3.30.428.10">
    <property type="entry name" value="HIT-like"/>
    <property type="match status" value="1"/>
</dbReference>
<comment type="caution">
    <text evidence="5">The sequence shown here is derived from an EMBL/GenBank/DDBJ whole genome shotgun (WGS) entry which is preliminary data.</text>
</comment>
<dbReference type="InterPro" id="IPR001310">
    <property type="entry name" value="Histidine_triad_HIT"/>
</dbReference>
<organism evidence="5 6">
    <name type="scientific">Ecytonucleospora hepatopenaei</name>
    <dbReference type="NCBI Taxonomy" id="646526"/>
    <lineage>
        <taxon>Eukaryota</taxon>
        <taxon>Fungi</taxon>
        <taxon>Fungi incertae sedis</taxon>
        <taxon>Microsporidia</taxon>
        <taxon>Enterocytozoonidae</taxon>
        <taxon>Ecytonucleospora</taxon>
    </lineage>
</organism>
<gene>
    <name evidence="5" type="primary">hnt1</name>
    <name evidence="5" type="ORF">EHP00_847</name>
</gene>
<dbReference type="InterPro" id="IPR036265">
    <property type="entry name" value="HIT-like_sf"/>
</dbReference>
<dbReference type="Pfam" id="PF01230">
    <property type="entry name" value="HIT"/>
    <property type="match status" value="1"/>
</dbReference>
<proteinExistence type="predicted"/>
<feature type="domain" description="HIT" evidence="4">
    <location>
        <begin position="15"/>
        <end position="115"/>
    </location>
</feature>
<accession>A0A1W0E4N2</accession>
<dbReference type="VEuPathDB" id="MicrosporidiaDB:EHP00_847"/>
<reference evidence="5 6" key="1">
    <citation type="journal article" date="2017" name="Environ. Microbiol.">
        <title>Decay of the glycolytic pathway and adaptation to intranuclear parasitism within Enterocytozoonidae microsporidia.</title>
        <authorList>
            <person name="Wiredu Boakye D."/>
            <person name="Jaroenlak P."/>
            <person name="Prachumwat A."/>
            <person name="Williams T.A."/>
            <person name="Bateman K.S."/>
            <person name="Itsathitphaisarn O."/>
            <person name="Sritunyalucksana K."/>
            <person name="Paszkiewicz K.H."/>
            <person name="Moore K.A."/>
            <person name="Stentiford G.D."/>
            <person name="Williams B.A."/>
        </authorList>
    </citation>
    <scope>NUCLEOTIDE SEQUENCE [LARGE SCALE GENOMIC DNA]</scope>
    <source>
        <strain evidence="5 6">TH1</strain>
    </source>
</reference>
<dbReference type="PROSITE" id="PS51084">
    <property type="entry name" value="HIT_2"/>
    <property type="match status" value="1"/>
</dbReference>
<feature type="active site" description="Tele-AMP-histidine intermediate" evidence="1">
    <location>
        <position position="101"/>
    </location>
</feature>
<dbReference type="OrthoDB" id="672793at2759"/>
<keyword evidence="6" id="KW-1185">Reference proteome</keyword>
<dbReference type="AlphaFoldDB" id="A0A1W0E4N2"/>
<evidence type="ECO:0000313" key="6">
    <source>
        <dbReference type="Proteomes" id="UP000192758"/>
    </source>
</evidence>
<protein>
    <submittedName>
        <fullName evidence="5">Hnt1</fullName>
    </submittedName>
</protein>
<dbReference type="SUPFAM" id="SSF54197">
    <property type="entry name" value="HIT-like"/>
    <property type="match status" value="1"/>
</dbReference>
<evidence type="ECO:0000256" key="3">
    <source>
        <dbReference type="PROSITE-ProRule" id="PRU00464"/>
    </source>
</evidence>